<gene>
    <name evidence="1" type="ORF">EVA_11584</name>
</gene>
<organism evidence="1">
    <name type="scientific">gut metagenome</name>
    <dbReference type="NCBI Taxonomy" id="749906"/>
    <lineage>
        <taxon>unclassified sequences</taxon>
        <taxon>metagenomes</taxon>
        <taxon>organismal metagenomes</taxon>
    </lineage>
</organism>
<sequence length="44" mass="4903">MKFYAVAFPALLHFGCNNSYLAKLHCPASKRYHTLGVYSVIVGN</sequence>
<accession>J9GKT7</accession>
<dbReference type="EMBL" id="AMCI01003432">
    <property type="protein sequence ID" value="EJX00310.1"/>
    <property type="molecule type" value="Genomic_DNA"/>
</dbReference>
<proteinExistence type="predicted"/>
<name>J9GKT7_9ZZZZ</name>
<evidence type="ECO:0000313" key="1">
    <source>
        <dbReference type="EMBL" id="EJX00310.1"/>
    </source>
</evidence>
<protein>
    <submittedName>
        <fullName evidence="1">Uncharacterized protein</fullName>
    </submittedName>
</protein>
<reference evidence="1" key="1">
    <citation type="journal article" date="2012" name="PLoS ONE">
        <title>Gene sets for utilization of primary and secondary nutrition supplies in the distal gut of endangered iberian lynx.</title>
        <authorList>
            <person name="Alcaide M."/>
            <person name="Messina E."/>
            <person name="Richter M."/>
            <person name="Bargiela R."/>
            <person name="Peplies J."/>
            <person name="Huws S.A."/>
            <person name="Newbold C.J."/>
            <person name="Golyshin P.N."/>
            <person name="Simon M.A."/>
            <person name="Lopez G."/>
            <person name="Yakimov M.M."/>
            <person name="Ferrer M."/>
        </authorList>
    </citation>
    <scope>NUCLEOTIDE SEQUENCE</scope>
</reference>
<dbReference type="AlphaFoldDB" id="J9GKT7"/>
<comment type="caution">
    <text evidence="1">The sequence shown here is derived from an EMBL/GenBank/DDBJ whole genome shotgun (WGS) entry which is preliminary data.</text>
</comment>